<keyword evidence="2" id="KW-1185">Reference proteome</keyword>
<dbReference type="EMBL" id="JFHC01000138">
    <property type="protein sequence ID" value="KDR37790.1"/>
    <property type="molecule type" value="Genomic_DNA"/>
</dbReference>
<evidence type="ECO:0000313" key="1">
    <source>
        <dbReference type="EMBL" id="KDR37790.1"/>
    </source>
</evidence>
<gene>
    <name evidence="1" type="ORF">BG61_07145</name>
</gene>
<proteinExistence type="predicted"/>
<accession>A0A069PAV9</accession>
<comment type="caution">
    <text evidence="1">The sequence shown here is derived from an EMBL/GenBank/DDBJ whole genome shotgun (WGS) entry which is preliminary data.</text>
</comment>
<protein>
    <submittedName>
        <fullName evidence="1">Uncharacterized protein</fullName>
    </submittedName>
</protein>
<dbReference type="AlphaFoldDB" id="A0A069PAV9"/>
<name>A0A069PAV9_9BURK</name>
<dbReference type="Proteomes" id="UP000027466">
    <property type="component" value="Unassembled WGS sequence"/>
</dbReference>
<reference evidence="1 2" key="1">
    <citation type="submission" date="2014-03" db="EMBL/GenBank/DDBJ databases">
        <title>Draft Genome Sequences of Four Burkholderia Strains.</title>
        <authorList>
            <person name="Liu X.Y."/>
            <person name="Li C.X."/>
            <person name="Xu J.H."/>
        </authorList>
    </citation>
    <scope>NUCLEOTIDE SEQUENCE [LARGE SCALE GENOMIC DNA]</scope>
    <source>
        <strain evidence="1 2">DSM 50014</strain>
    </source>
</reference>
<sequence>MVHAGIAFGISLIDLHIWEFESPPPSGVTHTMFCVETAISQVLQCTQFCALITRRSLPSSFLTNSCTGAGR</sequence>
<evidence type="ECO:0000313" key="2">
    <source>
        <dbReference type="Proteomes" id="UP000027466"/>
    </source>
</evidence>
<organism evidence="1 2">
    <name type="scientific">Caballeronia glathei</name>
    <dbReference type="NCBI Taxonomy" id="60547"/>
    <lineage>
        <taxon>Bacteria</taxon>
        <taxon>Pseudomonadati</taxon>
        <taxon>Pseudomonadota</taxon>
        <taxon>Betaproteobacteria</taxon>
        <taxon>Burkholderiales</taxon>
        <taxon>Burkholderiaceae</taxon>
        <taxon>Caballeronia</taxon>
    </lineage>
</organism>